<keyword evidence="5 6" id="KW-0408">Iron</keyword>
<dbReference type="PANTHER" id="PTHR10458:SF21">
    <property type="entry name" value="PEPTIDE DEFORMYLASE"/>
    <property type="match status" value="1"/>
</dbReference>
<evidence type="ECO:0000313" key="7">
    <source>
        <dbReference type="EMBL" id="OQX05456.1"/>
    </source>
</evidence>
<comment type="function">
    <text evidence="6">Removes the formyl group from the N-terminal Met of newly synthesized proteins. Requires at least a dipeptide for an efficient rate of reaction. N-terminal L-methionine is a prerequisite for activity but the enzyme has broad specificity at other positions.</text>
</comment>
<reference evidence="7 8" key="1">
    <citation type="submission" date="2017-01" db="EMBL/GenBank/DDBJ databases">
        <title>Novel large sulfur bacteria in the metagenomes of groundwater-fed chemosynthetic microbial mats in the Lake Huron basin.</title>
        <authorList>
            <person name="Sharrar A.M."/>
            <person name="Flood B.E."/>
            <person name="Bailey J.V."/>
            <person name="Jones D.S."/>
            <person name="Biddanda B."/>
            <person name="Ruberg S.A."/>
            <person name="Marcus D.N."/>
            <person name="Dick G.J."/>
        </authorList>
    </citation>
    <scope>NUCLEOTIDE SEQUENCE [LARGE SCALE GENOMIC DNA]</scope>
    <source>
        <strain evidence="7">A8</strain>
    </source>
</reference>
<sequence length="179" mass="19540">MPEACLLPIAQQGESILKQTAQAVVDVHAPAIQALIDDMLATLLAANGVGIAAPQVFVPLRIIIVASRPNPRYPDAPLMQPLAMLNPEICWQSTETCAGWEGCLSVPYARAPVNRANHLRVRYLTRNGATVEADHTGFVARIIQHECDHLDGILFPERVEDASEIVSEAVFQQIFTVTH</sequence>
<feature type="binding site" evidence="6">
    <location>
        <position position="149"/>
    </location>
    <ligand>
        <name>Fe cation</name>
        <dbReference type="ChEBI" id="CHEBI:24875"/>
    </ligand>
</feature>
<dbReference type="PRINTS" id="PR01576">
    <property type="entry name" value="PDEFORMYLASE"/>
</dbReference>
<evidence type="ECO:0000256" key="3">
    <source>
        <dbReference type="ARBA" id="ARBA00022801"/>
    </source>
</evidence>
<comment type="caution">
    <text evidence="7">The sequence shown here is derived from an EMBL/GenBank/DDBJ whole genome shotgun (WGS) entry which is preliminary data.</text>
</comment>
<dbReference type="InterPro" id="IPR023635">
    <property type="entry name" value="Peptide_deformylase"/>
</dbReference>
<feature type="binding site" evidence="6">
    <location>
        <position position="145"/>
    </location>
    <ligand>
        <name>Fe cation</name>
        <dbReference type="ChEBI" id="CHEBI:24875"/>
    </ligand>
</feature>
<dbReference type="SUPFAM" id="SSF56420">
    <property type="entry name" value="Peptide deformylase"/>
    <property type="match status" value="1"/>
</dbReference>
<dbReference type="CDD" id="cd00487">
    <property type="entry name" value="Pep_deformylase"/>
    <property type="match status" value="1"/>
</dbReference>
<dbReference type="GO" id="GO:0046872">
    <property type="term" value="F:metal ion binding"/>
    <property type="evidence" value="ECO:0007669"/>
    <property type="project" value="UniProtKB-KW"/>
</dbReference>
<evidence type="ECO:0000256" key="4">
    <source>
        <dbReference type="ARBA" id="ARBA00022917"/>
    </source>
</evidence>
<comment type="cofactor">
    <cofactor evidence="6">
        <name>Fe(2+)</name>
        <dbReference type="ChEBI" id="CHEBI:29033"/>
    </cofactor>
    <text evidence="6">Binds 1 Fe(2+) ion.</text>
</comment>
<dbReference type="EMBL" id="MTEJ01000288">
    <property type="protein sequence ID" value="OQX05456.1"/>
    <property type="molecule type" value="Genomic_DNA"/>
</dbReference>
<feature type="active site" evidence="6">
    <location>
        <position position="146"/>
    </location>
</feature>
<accession>A0A1Y1QHF0</accession>
<dbReference type="NCBIfam" id="NF001159">
    <property type="entry name" value="PRK00150.1-3"/>
    <property type="match status" value="1"/>
</dbReference>
<evidence type="ECO:0000256" key="2">
    <source>
        <dbReference type="ARBA" id="ARBA00022723"/>
    </source>
</evidence>
<dbReference type="EC" id="3.5.1.88" evidence="6"/>
<feature type="binding site" evidence="6">
    <location>
        <position position="103"/>
    </location>
    <ligand>
        <name>Fe cation</name>
        <dbReference type="ChEBI" id="CHEBI:24875"/>
    </ligand>
</feature>
<dbReference type="AlphaFoldDB" id="A0A1Y1QHF0"/>
<evidence type="ECO:0000256" key="1">
    <source>
        <dbReference type="ARBA" id="ARBA00010759"/>
    </source>
</evidence>
<comment type="catalytic activity">
    <reaction evidence="6">
        <text>N-terminal N-formyl-L-methionyl-[peptide] + H2O = N-terminal L-methionyl-[peptide] + formate</text>
        <dbReference type="Rhea" id="RHEA:24420"/>
        <dbReference type="Rhea" id="RHEA-COMP:10639"/>
        <dbReference type="Rhea" id="RHEA-COMP:10640"/>
        <dbReference type="ChEBI" id="CHEBI:15377"/>
        <dbReference type="ChEBI" id="CHEBI:15740"/>
        <dbReference type="ChEBI" id="CHEBI:49298"/>
        <dbReference type="ChEBI" id="CHEBI:64731"/>
        <dbReference type="EC" id="3.5.1.88"/>
    </reaction>
</comment>
<dbReference type="Gene3D" id="3.90.45.10">
    <property type="entry name" value="Peptide deformylase"/>
    <property type="match status" value="1"/>
</dbReference>
<dbReference type="STRING" id="1123401.GCA_000621325_00823"/>
<protein>
    <recommendedName>
        <fullName evidence="6">Peptide deformylase</fullName>
        <shortName evidence="6">PDF</shortName>
        <ecNumber evidence="6">3.5.1.88</ecNumber>
    </recommendedName>
    <alternativeName>
        <fullName evidence="6">Polypeptide deformylase</fullName>
    </alternativeName>
</protein>
<evidence type="ECO:0000256" key="6">
    <source>
        <dbReference type="HAMAP-Rule" id="MF_00163"/>
    </source>
</evidence>
<dbReference type="Proteomes" id="UP000192491">
    <property type="component" value="Unassembled WGS sequence"/>
</dbReference>
<keyword evidence="4 6" id="KW-0648">Protein biosynthesis</keyword>
<proteinExistence type="inferred from homology"/>
<dbReference type="InterPro" id="IPR036821">
    <property type="entry name" value="Peptide_deformylase_sf"/>
</dbReference>
<keyword evidence="2 6" id="KW-0479">Metal-binding</keyword>
<keyword evidence="3 6" id="KW-0378">Hydrolase</keyword>
<dbReference type="GO" id="GO:0006412">
    <property type="term" value="P:translation"/>
    <property type="evidence" value="ECO:0007669"/>
    <property type="project" value="UniProtKB-UniRule"/>
</dbReference>
<dbReference type="GO" id="GO:0042586">
    <property type="term" value="F:peptide deformylase activity"/>
    <property type="evidence" value="ECO:0007669"/>
    <property type="project" value="UniProtKB-UniRule"/>
</dbReference>
<evidence type="ECO:0000256" key="5">
    <source>
        <dbReference type="ARBA" id="ARBA00023004"/>
    </source>
</evidence>
<dbReference type="PIRSF" id="PIRSF004749">
    <property type="entry name" value="Pep_def"/>
    <property type="match status" value="1"/>
</dbReference>
<dbReference type="HAMAP" id="MF_00163">
    <property type="entry name" value="Pep_deformylase"/>
    <property type="match status" value="1"/>
</dbReference>
<name>A0A1Y1QHF0_9GAMM</name>
<dbReference type="PANTHER" id="PTHR10458">
    <property type="entry name" value="PEPTIDE DEFORMYLASE"/>
    <property type="match status" value="1"/>
</dbReference>
<dbReference type="NCBIfam" id="TIGR00079">
    <property type="entry name" value="pept_deformyl"/>
    <property type="match status" value="1"/>
</dbReference>
<organism evidence="7 8">
    <name type="scientific">Thiothrix lacustris</name>
    <dbReference type="NCBI Taxonomy" id="525917"/>
    <lineage>
        <taxon>Bacteria</taxon>
        <taxon>Pseudomonadati</taxon>
        <taxon>Pseudomonadota</taxon>
        <taxon>Gammaproteobacteria</taxon>
        <taxon>Thiotrichales</taxon>
        <taxon>Thiotrichaceae</taxon>
        <taxon>Thiothrix</taxon>
    </lineage>
</organism>
<gene>
    <name evidence="6" type="primary">def</name>
    <name evidence="7" type="ORF">BWK73_33580</name>
</gene>
<evidence type="ECO:0000313" key="8">
    <source>
        <dbReference type="Proteomes" id="UP000192491"/>
    </source>
</evidence>
<comment type="similarity">
    <text evidence="1 6">Belongs to the polypeptide deformylase family.</text>
</comment>
<dbReference type="FunFam" id="3.90.45.10:FF:000003">
    <property type="entry name" value="Peptide deformylase"/>
    <property type="match status" value="1"/>
</dbReference>
<dbReference type="Pfam" id="PF01327">
    <property type="entry name" value="Pep_deformylase"/>
    <property type="match status" value="1"/>
</dbReference>